<keyword evidence="2" id="KW-0863">Zinc-finger</keyword>
<dbReference type="InterPro" id="IPR007021">
    <property type="entry name" value="DUF659"/>
</dbReference>
<feature type="compositionally biased region" description="Acidic residues" evidence="4">
    <location>
        <begin position="521"/>
        <end position="534"/>
    </location>
</feature>
<sequence>MEGSSQSQRQESTKDTQSKKTDPAWKYNYLENASDTNNVTCMFCGKVTKGGIHRAKQHQIGGYKDAAKCLKCPDHVKKELKEYVEGKKQSRASYDIPSNLDCDNLDNRVDIEPLQEEEPRQGVKIGAKKPRVNGPLDSFVIKPEEVVRLRKEGRLQQSNLSNKFDKEKRAMVCQYIDSFKWMIEAIGQYGPNLKPPSYHELRVPILKKEVELTDDMMKNHKDLWKRHGCSIMSDGWTSPHCLDLILEDIGKIPKVSRTIERAINLTGYIYNHIGVLNLMREFTKQRELLCISLRLWDLLFECLGLWIMKKKSALCYIYEAMDRAKEAIQKSFNDREEKYRDIFDIIDERWNCQLHQPLHAAANFLNLEFFYDNPALEFDKEVTIGLISCIGRLVKDFDVQEKIMAELTTYKRGEELFGVPLAVRTRKTRAPDDIDESNEWLVGKMGAEPYIDEDELVFGNEDEALTWGDVARAGVGESSKQTRSQTRKASLSKSRGKAVVNVEDVEDDLDVEGYKSNEGGVESDDNYSEYDDSV</sequence>
<dbReference type="EMBL" id="JAAIUW010000002">
    <property type="protein sequence ID" value="KAF7842162.1"/>
    <property type="molecule type" value="Genomic_DNA"/>
</dbReference>
<name>A0A835CK82_9FABA</name>
<dbReference type="PANTHER" id="PTHR32166">
    <property type="entry name" value="OSJNBA0013A04.12 PROTEIN"/>
    <property type="match status" value="1"/>
</dbReference>
<evidence type="ECO:0000256" key="4">
    <source>
        <dbReference type="SAM" id="MobiDB-lite"/>
    </source>
</evidence>
<dbReference type="PANTHER" id="PTHR32166:SF74">
    <property type="entry name" value="OS05G0256350 PROTEIN"/>
    <property type="match status" value="1"/>
</dbReference>
<evidence type="ECO:0000259" key="5">
    <source>
        <dbReference type="Pfam" id="PF02892"/>
    </source>
</evidence>
<feature type="region of interest" description="Disordered" evidence="4">
    <location>
        <begin position="1"/>
        <end position="22"/>
    </location>
</feature>
<evidence type="ECO:0000259" key="6">
    <source>
        <dbReference type="Pfam" id="PF04937"/>
    </source>
</evidence>
<dbReference type="InterPro" id="IPR012337">
    <property type="entry name" value="RNaseH-like_sf"/>
</dbReference>
<keyword evidence="8" id="KW-1185">Reference proteome</keyword>
<dbReference type="InterPro" id="IPR003656">
    <property type="entry name" value="Znf_BED"/>
</dbReference>
<keyword evidence="1" id="KW-0479">Metal-binding</keyword>
<feature type="region of interest" description="Disordered" evidence="4">
    <location>
        <begin position="475"/>
        <end position="534"/>
    </location>
</feature>
<dbReference type="OrthoDB" id="2012664at2759"/>
<keyword evidence="3" id="KW-0862">Zinc</keyword>
<comment type="caution">
    <text evidence="7">The sequence shown here is derived from an EMBL/GenBank/DDBJ whole genome shotgun (WGS) entry which is preliminary data.</text>
</comment>
<evidence type="ECO:0008006" key="9">
    <source>
        <dbReference type="Google" id="ProtNLM"/>
    </source>
</evidence>
<dbReference type="GO" id="GO:0003677">
    <property type="term" value="F:DNA binding"/>
    <property type="evidence" value="ECO:0007669"/>
    <property type="project" value="InterPro"/>
</dbReference>
<dbReference type="SUPFAM" id="SSF53098">
    <property type="entry name" value="Ribonuclease H-like"/>
    <property type="match status" value="1"/>
</dbReference>
<dbReference type="Pfam" id="PF02892">
    <property type="entry name" value="zf-BED"/>
    <property type="match status" value="1"/>
</dbReference>
<evidence type="ECO:0000313" key="7">
    <source>
        <dbReference type="EMBL" id="KAF7842162.1"/>
    </source>
</evidence>
<organism evidence="7 8">
    <name type="scientific">Senna tora</name>
    <dbReference type="NCBI Taxonomy" id="362788"/>
    <lineage>
        <taxon>Eukaryota</taxon>
        <taxon>Viridiplantae</taxon>
        <taxon>Streptophyta</taxon>
        <taxon>Embryophyta</taxon>
        <taxon>Tracheophyta</taxon>
        <taxon>Spermatophyta</taxon>
        <taxon>Magnoliopsida</taxon>
        <taxon>eudicotyledons</taxon>
        <taxon>Gunneridae</taxon>
        <taxon>Pentapetalae</taxon>
        <taxon>rosids</taxon>
        <taxon>fabids</taxon>
        <taxon>Fabales</taxon>
        <taxon>Fabaceae</taxon>
        <taxon>Caesalpinioideae</taxon>
        <taxon>Cassia clade</taxon>
        <taxon>Senna</taxon>
    </lineage>
</organism>
<reference evidence="7" key="1">
    <citation type="submission" date="2020-09" db="EMBL/GenBank/DDBJ databases">
        <title>Genome-Enabled Discovery of Anthraquinone Biosynthesis in Senna tora.</title>
        <authorList>
            <person name="Kang S.-H."/>
            <person name="Pandey R.P."/>
            <person name="Lee C.-M."/>
            <person name="Sim J.-S."/>
            <person name="Jeong J.-T."/>
            <person name="Choi B.-S."/>
            <person name="Jung M."/>
            <person name="Ginzburg D."/>
            <person name="Zhao K."/>
            <person name="Won S.Y."/>
            <person name="Oh T.-J."/>
            <person name="Yu Y."/>
            <person name="Kim N.-H."/>
            <person name="Lee O.R."/>
            <person name="Lee T.-H."/>
            <person name="Bashyal P."/>
            <person name="Kim T.-S."/>
            <person name="Lee W.-H."/>
            <person name="Kawkins C."/>
            <person name="Kim C.-K."/>
            <person name="Kim J.S."/>
            <person name="Ahn B.O."/>
            <person name="Rhee S.Y."/>
            <person name="Sohng J.K."/>
        </authorList>
    </citation>
    <scope>NUCLEOTIDE SEQUENCE</scope>
    <source>
        <tissue evidence="7">Leaf</tissue>
    </source>
</reference>
<feature type="domain" description="DUF659" evidence="6">
    <location>
        <begin position="196"/>
        <end position="238"/>
    </location>
</feature>
<dbReference type="AlphaFoldDB" id="A0A835CK82"/>
<dbReference type="GO" id="GO:0008270">
    <property type="term" value="F:zinc ion binding"/>
    <property type="evidence" value="ECO:0007669"/>
    <property type="project" value="UniProtKB-KW"/>
</dbReference>
<feature type="compositionally biased region" description="Basic and acidic residues" evidence="4">
    <location>
        <begin position="11"/>
        <end position="22"/>
    </location>
</feature>
<evidence type="ECO:0000256" key="3">
    <source>
        <dbReference type="ARBA" id="ARBA00022833"/>
    </source>
</evidence>
<protein>
    <recommendedName>
        <fullName evidence="9">BED-type domain-containing protein</fullName>
    </recommendedName>
</protein>
<accession>A0A835CK82</accession>
<feature type="compositionally biased region" description="Polar residues" evidence="4">
    <location>
        <begin position="478"/>
        <end position="493"/>
    </location>
</feature>
<feature type="compositionally biased region" description="Polar residues" evidence="4">
    <location>
        <begin position="1"/>
        <end position="10"/>
    </location>
</feature>
<evidence type="ECO:0000256" key="2">
    <source>
        <dbReference type="ARBA" id="ARBA00022771"/>
    </source>
</evidence>
<dbReference type="Pfam" id="PF04937">
    <property type="entry name" value="DUF659"/>
    <property type="match status" value="1"/>
</dbReference>
<gene>
    <name evidence="7" type="ORF">G2W53_004460</name>
</gene>
<proteinExistence type="predicted"/>
<evidence type="ECO:0000313" key="8">
    <source>
        <dbReference type="Proteomes" id="UP000634136"/>
    </source>
</evidence>
<dbReference type="Proteomes" id="UP000634136">
    <property type="component" value="Unassembled WGS sequence"/>
</dbReference>
<evidence type="ECO:0000256" key="1">
    <source>
        <dbReference type="ARBA" id="ARBA00022723"/>
    </source>
</evidence>
<feature type="domain" description="BED-type" evidence="5">
    <location>
        <begin position="22"/>
        <end position="58"/>
    </location>
</feature>